<evidence type="ECO:0000256" key="3">
    <source>
        <dbReference type="ARBA" id="ARBA00022989"/>
    </source>
</evidence>
<evidence type="ECO:0000256" key="6">
    <source>
        <dbReference type="SAM" id="Phobius"/>
    </source>
</evidence>
<reference evidence="8 9" key="1">
    <citation type="submission" date="2018-06" db="EMBL/GenBank/DDBJ databases">
        <authorList>
            <consortium name="Pathogen Informatics"/>
            <person name="Doyle S."/>
        </authorList>
    </citation>
    <scope>NUCLEOTIDE SEQUENCE [LARGE SCALE GENOMIC DNA]</scope>
    <source>
        <strain evidence="8 9">NCTC11862</strain>
    </source>
</reference>
<dbReference type="SUPFAM" id="SSF58104">
    <property type="entry name" value="Methyl-accepting chemotaxis protein (MCP) signaling domain"/>
    <property type="match status" value="1"/>
</dbReference>
<dbReference type="Gene3D" id="1.10.287.950">
    <property type="entry name" value="Methyl-accepting chemotaxis protein"/>
    <property type="match status" value="1"/>
</dbReference>
<dbReference type="EMBL" id="UFXQ01000001">
    <property type="protein sequence ID" value="STC69228.1"/>
    <property type="molecule type" value="Genomic_DNA"/>
</dbReference>
<dbReference type="InterPro" id="IPR051328">
    <property type="entry name" value="T7SS_ABC-Transporter"/>
</dbReference>
<dbReference type="GO" id="GO:0016020">
    <property type="term" value="C:membrane"/>
    <property type="evidence" value="ECO:0007669"/>
    <property type="project" value="UniProtKB-SubCell"/>
</dbReference>
<name>A0A376CNJ2_9CORY</name>
<feature type="transmembrane region" description="Helical" evidence="6">
    <location>
        <begin position="21"/>
        <end position="41"/>
    </location>
</feature>
<feature type="transmembrane region" description="Helical" evidence="6">
    <location>
        <begin position="525"/>
        <end position="548"/>
    </location>
</feature>
<dbReference type="PANTHER" id="PTHR43077">
    <property type="entry name" value="TRANSPORT PERMEASE YVFS-RELATED"/>
    <property type="match status" value="1"/>
</dbReference>
<evidence type="ECO:0000256" key="1">
    <source>
        <dbReference type="ARBA" id="ARBA00004141"/>
    </source>
</evidence>
<gene>
    <name evidence="8" type="ORF">NCTC11862_01011</name>
</gene>
<keyword evidence="4 6" id="KW-0472">Membrane</keyword>
<keyword evidence="2 6" id="KW-0812">Transmembrane</keyword>
<feature type="transmembrane region" description="Helical" evidence="6">
    <location>
        <begin position="560"/>
        <end position="580"/>
    </location>
</feature>
<dbReference type="STRING" id="35756.GCA_001044155_00025"/>
<dbReference type="InterPro" id="IPR023908">
    <property type="entry name" value="xxxLxxG_rpt"/>
</dbReference>
<feature type="domain" description="ABC-2 type transporter transmembrane" evidence="7">
    <location>
        <begin position="458"/>
        <end position="662"/>
    </location>
</feature>
<evidence type="ECO:0000256" key="5">
    <source>
        <dbReference type="SAM" id="MobiDB-lite"/>
    </source>
</evidence>
<evidence type="ECO:0000259" key="7">
    <source>
        <dbReference type="Pfam" id="PF12698"/>
    </source>
</evidence>
<dbReference type="AlphaFoldDB" id="A0A376CNJ2"/>
<dbReference type="GO" id="GO:0140359">
    <property type="term" value="F:ABC-type transporter activity"/>
    <property type="evidence" value="ECO:0007669"/>
    <property type="project" value="InterPro"/>
</dbReference>
<dbReference type="NCBIfam" id="TIGR03061">
    <property type="entry name" value="pip_yhgE_Nterm"/>
    <property type="match status" value="1"/>
</dbReference>
<dbReference type="RefSeq" id="WP_018582700.1">
    <property type="nucleotide sequence ID" value="NZ_LDYD01000001.1"/>
</dbReference>
<feature type="transmembrane region" description="Helical" evidence="6">
    <location>
        <begin position="587"/>
        <end position="604"/>
    </location>
</feature>
<feature type="transmembrane region" description="Helical" evidence="6">
    <location>
        <begin position="484"/>
        <end position="504"/>
    </location>
</feature>
<dbReference type="PANTHER" id="PTHR43077:SF5">
    <property type="entry name" value="PHAGE INFECTION PROTEIN"/>
    <property type="match status" value="1"/>
</dbReference>
<dbReference type="InterPro" id="IPR017501">
    <property type="entry name" value="Phage_infect_YhgE_C"/>
</dbReference>
<dbReference type="InterPro" id="IPR013525">
    <property type="entry name" value="ABC2_TM"/>
</dbReference>
<dbReference type="NCBIfam" id="TIGR03062">
    <property type="entry name" value="pip_yhgE_Cterm"/>
    <property type="match status" value="1"/>
</dbReference>
<comment type="subcellular location">
    <subcellularLocation>
        <location evidence="1">Membrane</location>
        <topology evidence="1">Multi-pass membrane protein</topology>
    </subcellularLocation>
</comment>
<organism evidence="8 9">
    <name type="scientific">Corynebacterium pilosum</name>
    <dbReference type="NCBI Taxonomy" id="35756"/>
    <lineage>
        <taxon>Bacteria</taxon>
        <taxon>Bacillati</taxon>
        <taxon>Actinomycetota</taxon>
        <taxon>Actinomycetes</taxon>
        <taxon>Mycobacteriales</taxon>
        <taxon>Corynebacteriaceae</taxon>
        <taxon>Corynebacterium</taxon>
    </lineage>
</organism>
<dbReference type="NCBIfam" id="TIGR03057">
    <property type="entry name" value="xxxLxxG_by_4"/>
    <property type="match status" value="4"/>
</dbReference>
<dbReference type="Pfam" id="PF12698">
    <property type="entry name" value="ABC2_membrane_3"/>
    <property type="match status" value="2"/>
</dbReference>
<keyword evidence="9" id="KW-1185">Reference proteome</keyword>
<evidence type="ECO:0000313" key="9">
    <source>
        <dbReference type="Proteomes" id="UP000254467"/>
    </source>
</evidence>
<accession>A0A376CNJ2</accession>
<dbReference type="OrthoDB" id="9811483at2"/>
<evidence type="ECO:0000313" key="8">
    <source>
        <dbReference type="EMBL" id="STC69228.1"/>
    </source>
</evidence>
<keyword evidence="3 6" id="KW-1133">Transmembrane helix</keyword>
<protein>
    <submittedName>
        <fullName evidence="8">Membrane protein</fullName>
    </submittedName>
</protein>
<evidence type="ECO:0000256" key="4">
    <source>
        <dbReference type="ARBA" id="ARBA00023136"/>
    </source>
</evidence>
<proteinExistence type="predicted"/>
<sequence length="682" mass="70914">MSLTHIGTNFRRFFHGTLPPLALVVISILPLLFGGLFVWSYEDPLGNLDKLPVALVNSDEGAEEPDGSPLNAGEEVTDKLLESQELDFHLVSAREAREGIADGTYYLGVEIPTNFSDATTSVNTDNPHSATLNVTLSNTNGFIPTILGNQAARVMSSVISETISDTISRQLFIGFNTIGEGMDEASEGAGQLSDGATDASDGAHKAREGATQLDEGLTEADSGAHELADGAARLDSGVAELSSGAATLNEGLGAASTGAETLASGMDQLQSGTDQLGSGASQVASGVDQIATVADKLAAAQHVLADVADKATALGLDTTQLQPLTDTTLVEQVGALQAGAHEIANQLNDPTAQYRSGVDTATNGSHELAQALAMLHDGSGQLVAGTATLKDGTSTLVVGANTLADGTSKLSAGSQQLVVGLAALDEGLVTLDAGSGELSMAITDGAKEVPRYEGERLDKAAEAAANPVALKQQGDSLTTFGTGLAPFFLSLSMWFGAIVMFFVLKPMSRRAVDSGVSPLRAALSTYLPAMIIGLVQATAVWAVDVFLIDLSIVHPMRLLAALWFVSMVFVGLVMTISNVFGPTIGRVLSIALMSLQLVASNGLYPPEVQPGFIQWVHSWDPMRFSVDLLRHCIVGALPGDNRAGHAIVVLACIGLGSLVVACIANYTRRVIAYKDLHPELSI</sequence>
<feature type="domain" description="ABC-2 type transporter transmembrane" evidence="7">
    <location>
        <begin position="24"/>
        <end position="157"/>
    </location>
</feature>
<feature type="region of interest" description="Disordered" evidence="5">
    <location>
        <begin position="184"/>
        <end position="211"/>
    </location>
</feature>
<evidence type="ECO:0000256" key="2">
    <source>
        <dbReference type="ARBA" id="ARBA00022692"/>
    </source>
</evidence>
<dbReference type="InterPro" id="IPR017500">
    <property type="entry name" value="Phage_infect_YhgE_N"/>
</dbReference>
<feature type="transmembrane region" description="Helical" evidence="6">
    <location>
        <begin position="646"/>
        <end position="666"/>
    </location>
</feature>
<dbReference type="Proteomes" id="UP000254467">
    <property type="component" value="Unassembled WGS sequence"/>
</dbReference>